<name>A0A067QD27_9AGAM</name>
<evidence type="ECO:0000259" key="2">
    <source>
        <dbReference type="Pfam" id="PF20236"/>
    </source>
</evidence>
<dbReference type="OrthoDB" id="3191568at2759"/>
<dbReference type="InterPro" id="IPR046528">
    <property type="entry name" value="DUF6593"/>
</dbReference>
<dbReference type="AlphaFoldDB" id="A0A067QD27"/>
<dbReference type="InParanoid" id="A0A067QD27"/>
<dbReference type="EMBL" id="KL197709">
    <property type="protein sequence ID" value="KDQ64070.1"/>
    <property type="molecule type" value="Genomic_DNA"/>
</dbReference>
<feature type="compositionally biased region" description="Polar residues" evidence="1">
    <location>
        <begin position="1"/>
        <end position="25"/>
    </location>
</feature>
<sequence>MINNNPFASWSQSSREPTSGSSTPPSIYGALPYPSNPQPLVAAPIGGATINFAFTNFNPSILNCTFVNRSSQPIYSICTDTSPIFTVVKNPEGRSLALIEWHTRPTVELRGVFGKQEARRWLAMSPDMRSRTMTIGSTCYVWAPAGNFICLYATAPSAPQVLARIGKTPRMITLEMTQTAMDLRLLEPCVVAAVLLQSGRNID</sequence>
<evidence type="ECO:0000313" key="3">
    <source>
        <dbReference type="EMBL" id="KDQ64070.1"/>
    </source>
</evidence>
<gene>
    <name evidence="3" type="ORF">JAAARDRAFT_116910</name>
</gene>
<accession>A0A067QD27</accession>
<keyword evidence="4" id="KW-1185">Reference proteome</keyword>
<organism evidence="3 4">
    <name type="scientific">Jaapia argillacea MUCL 33604</name>
    <dbReference type="NCBI Taxonomy" id="933084"/>
    <lineage>
        <taxon>Eukaryota</taxon>
        <taxon>Fungi</taxon>
        <taxon>Dikarya</taxon>
        <taxon>Basidiomycota</taxon>
        <taxon>Agaricomycotina</taxon>
        <taxon>Agaricomycetes</taxon>
        <taxon>Agaricomycetidae</taxon>
        <taxon>Jaapiales</taxon>
        <taxon>Jaapiaceae</taxon>
        <taxon>Jaapia</taxon>
    </lineage>
</organism>
<feature type="region of interest" description="Disordered" evidence="1">
    <location>
        <begin position="1"/>
        <end position="29"/>
    </location>
</feature>
<dbReference type="HOGENOM" id="CLU_098000_0_0_1"/>
<evidence type="ECO:0000256" key="1">
    <source>
        <dbReference type="SAM" id="MobiDB-lite"/>
    </source>
</evidence>
<evidence type="ECO:0000313" key="4">
    <source>
        <dbReference type="Proteomes" id="UP000027265"/>
    </source>
</evidence>
<dbReference type="Proteomes" id="UP000027265">
    <property type="component" value="Unassembled WGS sequence"/>
</dbReference>
<reference evidence="4" key="1">
    <citation type="journal article" date="2014" name="Proc. Natl. Acad. Sci. U.S.A.">
        <title>Extensive sampling of basidiomycete genomes demonstrates inadequacy of the white-rot/brown-rot paradigm for wood decay fungi.</title>
        <authorList>
            <person name="Riley R."/>
            <person name="Salamov A.A."/>
            <person name="Brown D.W."/>
            <person name="Nagy L.G."/>
            <person name="Floudas D."/>
            <person name="Held B.W."/>
            <person name="Levasseur A."/>
            <person name="Lombard V."/>
            <person name="Morin E."/>
            <person name="Otillar R."/>
            <person name="Lindquist E.A."/>
            <person name="Sun H."/>
            <person name="LaButti K.M."/>
            <person name="Schmutz J."/>
            <person name="Jabbour D."/>
            <person name="Luo H."/>
            <person name="Baker S.E."/>
            <person name="Pisabarro A.G."/>
            <person name="Walton J.D."/>
            <person name="Blanchette R.A."/>
            <person name="Henrissat B."/>
            <person name="Martin F."/>
            <person name="Cullen D."/>
            <person name="Hibbett D.S."/>
            <person name="Grigoriev I.V."/>
        </authorList>
    </citation>
    <scope>NUCLEOTIDE SEQUENCE [LARGE SCALE GENOMIC DNA]</scope>
    <source>
        <strain evidence="4">MUCL 33604</strain>
    </source>
</reference>
<dbReference type="Pfam" id="PF20236">
    <property type="entry name" value="DUF6593"/>
    <property type="match status" value="1"/>
</dbReference>
<feature type="domain" description="DUF6593" evidence="2">
    <location>
        <begin position="60"/>
        <end position="200"/>
    </location>
</feature>
<protein>
    <recommendedName>
        <fullName evidence="2">DUF6593 domain-containing protein</fullName>
    </recommendedName>
</protein>
<proteinExistence type="predicted"/>